<dbReference type="EMBL" id="JBHSYQ010000008">
    <property type="protein sequence ID" value="MFC6998875.1"/>
    <property type="molecule type" value="Genomic_DNA"/>
</dbReference>
<feature type="signal peptide" evidence="3">
    <location>
        <begin position="1"/>
        <end position="19"/>
    </location>
</feature>
<feature type="domain" description="IPT/TIG" evidence="4">
    <location>
        <begin position="1141"/>
        <end position="1220"/>
    </location>
</feature>
<dbReference type="PANTHER" id="PTHR24104:SF25">
    <property type="entry name" value="PROTEIN LIN-41"/>
    <property type="match status" value="1"/>
</dbReference>
<reference evidence="6" key="1">
    <citation type="journal article" date="2019" name="Int. J. Syst. Evol. Microbiol.">
        <title>The Global Catalogue of Microorganisms (GCM) 10K type strain sequencing project: providing services to taxonomists for standard genome sequencing and annotation.</title>
        <authorList>
            <consortium name="The Broad Institute Genomics Platform"/>
            <consortium name="The Broad Institute Genome Sequencing Center for Infectious Disease"/>
            <person name="Wu L."/>
            <person name="Ma J."/>
        </authorList>
    </citation>
    <scope>NUCLEOTIDE SEQUENCE [LARGE SCALE GENOMIC DNA]</scope>
    <source>
        <strain evidence="6">CGMCC 4.7393</strain>
    </source>
</reference>
<dbReference type="PANTHER" id="PTHR24104">
    <property type="entry name" value="E3 UBIQUITIN-PROTEIN LIGASE NHLRC1-RELATED"/>
    <property type="match status" value="1"/>
</dbReference>
<dbReference type="CDD" id="cd00102">
    <property type="entry name" value="IPT"/>
    <property type="match status" value="1"/>
</dbReference>
<dbReference type="SUPFAM" id="SSF101898">
    <property type="entry name" value="NHL repeat"/>
    <property type="match status" value="1"/>
</dbReference>
<dbReference type="Proteomes" id="UP001596405">
    <property type="component" value="Unassembled WGS sequence"/>
</dbReference>
<proteinExistence type="predicted"/>
<sequence length="1635" mass="176596">MKKLLLSLLLLLPSVLLWAQVPEFNLTRTFGLPMSHAYDIALDQEGNKYVLEHNHVKVFDSSGTFLKTIGEVTEDYPGYMNAIDVDRQGNVYLLNFSYSYVKILNPSGASIAKFDVKPSGQTAHVSGIAVDSEGNSFVHYNEVNLIQKFNKNGVLLRSFTTGVPLRRITITPNDILLASSTADQIMKYSLDGILLGTIKISLPHNTSTKNYGDLGVDSSGNLYVIEEYSKKIERLSEGGQYLSTVGATISNGTKNLAISAQGEIHVAENYIDQNGLVQIFTSSGELRQTIGNTKRYKSITQDSFGNYYLLQTSPAVAIEKYNSYGKLLLKFEYTGIESGFQWLPIGIQADAMGNVFLFESNTTNRARIKQFSSAGKLMKTLMEFPPTPTNGIYKFAQFHLDFQGNFYVLNAQFGHAVKINPKGEIIGYPGGGRTFYSPSALTTDKAGNLYVVDYNNYRIHKYSSTNAVLDVFDLKGPEGSYPRNFNLPLASIQVDHFGNIYLWSGEGSVIRVINPKGQQISSIPSSSGLLSFNRTGNKLLVLNFSYVTEHLSAGTPIESAITGKIFQDSNLNCKVNTGEKPLPGIIVKAEPGPYYGISDENGEYVIPVKSGSYTVSALIPPSVTGKQIIPTCSPTGPIINVEKDGILVMGPDFGYHVTLSPILNVSLSSNRRRRCMENLTTVSYSNTGFAPAANAKVHVQFPAEVIFKSASFPFTRDARGNYVFEVGTLQPGQRGTISISDSVSCADPTIRGLTVCTKAWITPTNTYPESPVWDKADIALSAAESAGDQARFVLLNKGQGSMKDSLSFRIYEDQELLTTGKYQLASGDSTVLRVPTTGRVLRMEAEQPEGHPIKTMASANLEIRSRNTSGLPDVAMMALPPDDPEPEFVEECLPIVDSYDPNDKQVVPVGLTSEFYTPTNTPLRYTVRFQNTGTDVAYRVVVVDTLSADLDMATFQVGAVSHPYVLSVSGKEKPVLTFTFNNIMLPDSAADQAGSNGFIQFSVRPKADLPEKHLIENLADIFFDYNEPVRTNTIQNRIYDMPPVLSDRQLSARDVVVSPSIEAFSPAQGRIGTLVTISGRNFSPTASGNKVYFNGTQAQITAATATELKALVPFGATTGKVKIVTSDGTASAAEVFTVFQVPTISSLSSWEGTPGATITITGTHFSSVIAEDTVYFNGVEARVLEASETQLKVEVPATAYKGKILIKTLGGQVESAQEFMVWHHPVVADFSPNAAKVGVEVTITGSKFAEGADKNQVFFHTTQAQVIEASPTLLRVVVPTGATTGPVKVITENGQGTSPTNFIIYQPPVITSFSPTEGIIGSEVTLQGSFLTQELVKQVLLGELICPIIRFGTNSVTVTIPHNATTGKFTILSKGGEAVSHTAFKVWYTPSISGFNVPRQRVGGLVILLGDNFAAENNRNVVQFGDKPAEVLASTGNSILVKVPAVAVSGMVTATTPGGSASKFFEIIPAPIITAVQPARASVGSVVDLKGDNFLAIGEQDTVWFGEAKALVLNASNTTIQVRVPRGAVTGQVTVAGLGGRAHANFTVEELTADQAIQVYPNPSTGKFTVDFIKADFDVQAVQVFEITGKLLHTQNITAGQTESVEVNLNHAPPGMFLLVIHTSRGKVIKRISII</sequence>
<feature type="domain" description="IPT/TIG" evidence="4">
    <location>
        <begin position="1058"/>
        <end position="1139"/>
    </location>
</feature>
<dbReference type="InterPro" id="IPR047589">
    <property type="entry name" value="DUF11_rpt"/>
</dbReference>
<feature type="domain" description="IPT/TIG" evidence="4">
    <location>
        <begin position="1307"/>
        <end position="1387"/>
    </location>
</feature>
<dbReference type="SUPFAM" id="SSF50952">
    <property type="entry name" value="Soluble quinoprotein glucose dehydrogenase"/>
    <property type="match status" value="1"/>
</dbReference>
<evidence type="ECO:0000313" key="6">
    <source>
        <dbReference type="Proteomes" id="UP001596405"/>
    </source>
</evidence>
<protein>
    <submittedName>
        <fullName evidence="5">IPT/TIG domain-containing protein</fullName>
    </submittedName>
</protein>
<dbReference type="InterPro" id="IPR026444">
    <property type="entry name" value="Secre_tail"/>
</dbReference>
<dbReference type="InterPro" id="IPR011042">
    <property type="entry name" value="6-blade_b-propeller_TolB-like"/>
</dbReference>
<dbReference type="InterPro" id="IPR014756">
    <property type="entry name" value="Ig_E-set"/>
</dbReference>
<evidence type="ECO:0000256" key="3">
    <source>
        <dbReference type="SAM" id="SignalP"/>
    </source>
</evidence>
<dbReference type="InterPro" id="IPR002909">
    <property type="entry name" value="IPT_dom"/>
</dbReference>
<keyword evidence="3" id="KW-0732">Signal</keyword>
<dbReference type="SUPFAM" id="SSF63829">
    <property type="entry name" value="Calcium-dependent phosphotriesterase"/>
    <property type="match status" value="1"/>
</dbReference>
<name>A0ABW2DMI1_9BACT</name>
<comment type="caution">
    <text evidence="5">The sequence shown here is derived from an EMBL/GenBank/DDBJ whole genome shotgun (WGS) entry which is preliminary data.</text>
</comment>
<dbReference type="Gene3D" id="2.40.10.500">
    <property type="match status" value="1"/>
</dbReference>
<organism evidence="5 6">
    <name type="scientific">Rufibacter roseus</name>
    <dbReference type="NCBI Taxonomy" id="1567108"/>
    <lineage>
        <taxon>Bacteria</taxon>
        <taxon>Pseudomonadati</taxon>
        <taxon>Bacteroidota</taxon>
        <taxon>Cytophagia</taxon>
        <taxon>Cytophagales</taxon>
        <taxon>Hymenobacteraceae</taxon>
        <taxon>Rufibacter</taxon>
    </lineage>
</organism>
<dbReference type="Pfam" id="PF24595">
    <property type="entry name" value="DUF7619"/>
    <property type="match status" value="1"/>
</dbReference>
<dbReference type="NCBIfam" id="TIGR01451">
    <property type="entry name" value="B_ant_repeat"/>
    <property type="match status" value="1"/>
</dbReference>
<dbReference type="RefSeq" id="WP_082883174.1">
    <property type="nucleotide sequence ID" value="NZ_JBHSYQ010000008.1"/>
</dbReference>
<feature type="domain" description="IPT/TIG" evidence="4">
    <location>
        <begin position="1224"/>
        <end position="1305"/>
    </location>
</feature>
<dbReference type="InterPro" id="IPR050952">
    <property type="entry name" value="TRIM-NHL_E3_ligases"/>
</dbReference>
<dbReference type="SUPFAM" id="SSF81296">
    <property type="entry name" value="E set domains"/>
    <property type="match status" value="6"/>
</dbReference>
<dbReference type="InterPro" id="IPR011041">
    <property type="entry name" value="Quinoprot_gluc/sorb_DH_b-prop"/>
</dbReference>
<feature type="domain" description="IPT/TIG" evidence="4">
    <location>
        <begin position="1389"/>
        <end position="1468"/>
    </location>
</feature>
<dbReference type="PROSITE" id="PS51125">
    <property type="entry name" value="NHL"/>
    <property type="match status" value="1"/>
</dbReference>
<dbReference type="Pfam" id="PF01833">
    <property type="entry name" value="TIG"/>
    <property type="match status" value="5"/>
</dbReference>
<dbReference type="InterPro" id="IPR001258">
    <property type="entry name" value="NHL_repeat"/>
</dbReference>
<feature type="domain" description="IPT/TIG" evidence="4">
    <location>
        <begin position="1470"/>
        <end position="1549"/>
    </location>
</feature>
<gene>
    <name evidence="5" type="ORF">ACFQHR_14655</name>
</gene>
<dbReference type="Gene3D" id="2.60.40.10">
    <property type="entry name" value="Immunoglobulins"/>
    <property type="match status" value="6"/>
</dbReference>
<dbReference type="SMART" id="SM00429">
    <property type="entry name" value="IPT"/>
    <property type="match status" value="6"/>
</dbReference>
<evidence type="ECO:0000256" key="2">
    <source>
        <dbReference type="PROSITE-ProRule" id="PRU00504"/>
    </source>
</evidence>
<dbReference type="InterPro" id="IPR013783">
    <property type="entry name" value="Ig-like_fold"/>
</dbReference>
<evidence type="ECO:0000256" key="1">
    <source>
        <dbReference type="ARBA" id="ARBA00022737"/>
    </source>
</evidence>
<dbReference type="InterPro" id="IPR055353">
    <property type="entry name" value="DUF7619"/>
</dbReference>
<feature type="chain" id="PRO_5047186539" evidence="3">
    <location>
        <begin position="20"/>
        <end position="1635"/>
    </location>
</feature>
<dbReference type="NCBIfam" id="TIGR04183">
    <property type="entry name" value="Por_Secre_tail"/>
    <property type="match status" value="1"/>
</dbReference>
<accession>A0ABW2DMI1</accession>
<evidence type="ECO:0000259" key="4">
    <source>
        <dbReference type="SMART" id="SM00429"/>
    </source>
</evidence>
<dbReference type="CDD" id="cd00603">
    <property type="entry name" value="IPT_PCSR"/>
    <property type="match status" value="1"/>
</dbReference>
<dbReference type="Gene3D" id="2.120.10.30">
    <property type="entry name" value="TolB, C-terminal domain"/>
    <property type="match status" value="2"/>
</dbReference>
<dbReference type="Pfam" id="PF18962">
    <property type="entry name" value="Por_Secre_tail"/>
    <property type="match status" value="1"/>
</dbReference>
<evidence type="ECO:0000313" key="5">
    <source>
        <dbReference type="EMBL" id="MFC6998875.1"/>
    </source>
</evidence>
<feature type="repeat" description="NHL" evidence="2">
    <location>
        <begin position="423"/>
        <end position="465"/>
    </location>
</feature>
<keyword evidence="1" id="KW-0677">Repeat</keyword>
<keyword evidence="6" id="KW-1185">Reference proteome</keyword>